<evidence type="ECO:0000256" key="10">
    <source>
        <dbReference type="ARBA" id="ARBA00022914"/>
    </source>
</evidence>
<evidence type="ECO:0000256" key="16">
    <source>
        <dbReference type="PIRNR" id="PIRNR000350"/>
    </source>
</evidence>
<dbReference type="GO" id="GO:0016152">
    <property type="term" value="F:mercury (II) reductase (NADP+) activity"/>
    <property type="evidence" value="ECO:0007669"/>
    <property type="project" value="UniProtKB-UniRule"/>
</dbReference>
<dbReference type="SUPFAM" id="SSF55008">
    <property type="entry name" value="HMA, heavy metal-associated domain"/>
    <property type="match status" value="1"/>
</dbReference>
<protein>
    <recommendedName>
        <fullName evidence="4 16">Mercuric reductase</fullName>
        <ecNumber evidence="3 16">1.16.1.1</ecNumber>
    </recommendedName>
    <alternativeName>
        <fullName evidence="14 16">Hg(II) reductase</fullName>
    </alternativeName>
</protein>
<evidence type="ECO:0000313" key="21">
    <source>
        <dbReference type="EMBL" id="HGY09456.1"/>
    </source>
</evidence>
<organism evidence="21">
    <name type="scientific">Oceanithermus profundus</name>
    <dbReference type="NCBI Taxonomy" id="187137"/>
    <lineage>
        <taxon>Bacteria</taxon>
        <taxon>Thermotogati</taxon>
        <taxon>Deinococcota</taxon>
        <taxon>Deinococci</taxon>
        <taxon>Thermales</taxon>
        <taxon>Thermaceae</taxon>
        <taxon>Oceanithermus</taxon>
    </lineage>
</organism>
<keyword evidence="12" id="KW-1015">Disulfide bond</keyword>
<dbReference type="PROSITE" id="PS01047">
    <property type="entry name" value="HMA_1"/>
    <property type="match status" value="1"/>
</dbReference>
<dbReference type="Gene3D" id="3.30.390.30">
    <property type="match status" value="1"/>
</dbReference>
<dbReference type="InterPro" id="IPR006121">
    <property type="entry name" value="HMA_dom"/>
</dbReference>
<dbReference type="PANTHER" id="PTHR43014:SF2">
    <property type="entry name" value="MERCURIC REDUCTASE"/>
    <property type="match status" value="1"/>
</dbReference>
<evidence type="ECO:0000256" key="11">
    <source>
        <dbReference type="ARBA" id="ARBA00023002"/>
    </source>
</evidence>
<dbReference type="SUPFAM" id="SSF55424">
    <property type="entry name" value="FAD/NAD-linked reductases, dimerisation (C-terminal) domain"/>
    <property type="match status" value="1"/>
</dbReference>
<dbReference type="Proteomes" id="UP000885759">
    <property type="component" value="Unassembled WGS sequence"/>
</dbReference>
<gene>
    <name evidence="19 21" type="primary">merA</name>
    <name evidence="21" type="ORF">ENK37_05300</name>
</gene>
<keyword evidence="13" id="KW-0676">Redox-active center</keyword>
<dbReference type="InterPro" id="IPR036163">
    <property type="entry name" value="HMA_dom_sf"/>
</dbReference>
<dbReference type="PIRSF" id="PIRSF000350">
    <property type="entry name" value="Mercury_reductase_MerA"/>
    <property type="match status" value="1"/>
</dbReference>
<keyword evidence="10 16" id="KW-0476">Mercury</keyword>
<evidence type="ECO:0000256" key="18">
    <source>
        <dbReference type="PIRSR" id="PIRSR000350-4"/>
    </source>
</evidence>
<dbReference type="PROSITE" id="PS00076">
    <property type="entry name" value="PYRIDINE_REDOX_1"/>
    <property type="match status" value="1"/>
</dbReference>
<evidence type="ECO:0000256" key="2">
    <source>
        <dbReference type="ARBA" id="ARBA00011738"/>
    </source>
</evidence>
<dbReference type="InterPro" id="IPR016156">
    <property type="entry name" value="FAD/NAD-linked_Rdtase_dimer_sf"/>
</dbReference>
<comment type="cofactor">
    <cofactor evidence="16 17 19">
        <name>FAD</name>
        <dbReference type="ChEBI" id="CHEBI:57692"/>
    </cofactor>
    <text evidence="16 17 19">Binds 1 FAD per subunit.</text>
</comment>
<evidence type="ECO:0000256" key="3">
    <source>
        <dbReference type="ARBA" id="ARBA00012661"/>
    </source>
</evidence>
<feature type="binding site" evidence="17">
    <location>
        <position position="378"/>
    </location>
    <ligand>
        <name>FAD</name>
        <dbReference type="ChEBI" id="CHEBI:57692"/>
    </ligand>
</feature>
<dbReference type="EC" id="1.16.1.1" evidence="3 16"/>
<evidence type="ECO:0000256" key="12">
    <source>
        <dbReference type="ARBA" id="ARBA00023157"/>
    </source>
</evidence>
<dbReference type="GO" id="GO:0050660">
    <property type="term" value="F:flavin adenine dinucleotide binding"/>
    <property type="evidence" value="ECO:0007669"/>
    <property type="project" value="UniProtKB-UniRule"/>
</dbReference>
<comment type="function">
    <text evidence="16">Resistance to Hg(2+) in bacteria appears to be governed by a specialized system which includes mercuric reductase. MerA protein is responsible for volatilizing mercury as Hg(0).</text>
</comment>
<reference evidence="21" key="1">
    <citation type="journal article" date="2020" name="mSystems">
        <title>Genome- and Community-Level Interaction Insights into Carbon Utilization and Element Cycling Functions of Hydrothermarchaeota in Hydrothermal Sediment.</title>
        <authorList>
            <person name="Zhou Z."/>
            <person name="Liu Y."/>
            <person name="Xu W."/>
            <person name="Pan J."/>
            <person name="Luo Z.H."/>
            <person name="Li M."/>
        </authorList>
    </citation>
    <scope>NUCLEOTIDE SEQUENCE [LARGE SCALE GENOMIC DNA]</scope>
    <source>
        <strain evidence="21">HyVt-570</strain>
    </source>
</reference>
<keyword evidence="11 16" id="KW-0560">Oxidoreductase</keyword>
<dbReference type="PROSITE" id="PS50846">
    <property type="entry name" value="HMA_2"/>
    <property type="match status" value="1"/>
</dbReference>
<dbReference type="InterPro" id="IPR017969">
    <property type="entry name" value="Heavy-metal-associated_CS"/>
</dbReference>
<evidence type="ECO:0000256" key="1">
    <source>
        <dbReference type="ARBA" id="ARBA00007532"/>
    </source>
</evidence>
<feature type="binding site" evidence="17">
    <location>
        <begin position="255"/>
        <end position="262"/>
    </location>
    <ligand>
        <name>NAD(+)</name>
        <dbReference type="ChEBI" id="CHEBI:57540"/>
    </ligand>
</feature>
<dbReference type="InterPro" id="IPR001100">
    <property type="entry name" value="Pyr_nuc-diS_OxRdtase"/>
</dbReference>
<feature type="binding site" evidence="17">
    <location>
        <position position="337"/>
    </location>
    <ligand>
        <name>NAD(+)</name>
        <dbReference type="ChEBI" id="CHEBI:57540"/>
    </ligand>
</feature>
<evidence type="ECO:0000256" key="17">
    <source>
        <dbReference type="PIRSR" id="PIRSR000350-3"/>
    </source>
</evidence>
<name>A0A7C4Z8T9_9DEIN</name>
<keyword evidence="7 16" id="KW-0479">Metal-binding</keyword>
<dbReference type="GO" id="GO:0016668">
    <property type="term" value="F:oxidoreductase activity, acting on a sulfur group of donors, NAD(P) as acceptor"/>
    <property type="evidence" value="ECO:0007669"/>
    <property type="project" value="UniProtKB-UniRule"/>
</dbReference>
<sequence length="535" mass="55665">MIQLKLNGLTCEGCAQTVDRALSRVPGVEWVAVYYPEALAEVEGDAPSEELVRAVEAAGYGAEPLEPQRRGAQPGPQAGGAGGYDLVVIGSGSAGVAAALEAAGRGARVLVVEGGALGGTCVNVGCVPSKTLLRAGGAAYRARRAGFPGIQARGAEVDFAEVARARDALVSALRQLKYREVLEAAGVALMQGHARFVAPDRLDVDGEPLAARAYLVATGAEPVRPPIPGLEEGRVWTYLDATTARERPESLVVIGAGAVGLELAQAYLRLGSRVVVLEAQDRILPNEDEELTALLRGYLEEEGLQVVTGVRVERIAGGAVRTTGGVYEGERVLVATGRRARTRGLGLEDAGVELDAAGFVRVDAALRTSNPHVFAAGDVAGLPQFVYVAAQSGRVAAQNALGVGAALDLAAVPRVTFTDPALAAVGLGEAEARAHRGEDVRTATLDLADLPRALAAFDTRGRFKIVVDAEGRVLGLHVLALEAGDVIAEGALAVRLGLGYRELIETYHPYLTLAEGVRLVAQALDQDVHRLSCCA</sequence>
<keyword evidence="17" id="KW-0547">Nucleotide-binding</keyword>
<evidence type="ECO:0000256" key="8">
    <source>
        <dbReference type="ARBA" id="ARBA00022827"/>
    </source>
</evidence>
<keyword evidence="8 16" id="KW-0274">FAD</keyword>
<evidence type="ECO:0000256" key="9">
    <source>
        <dbReference type="ARBA" id="ARBA00022857"/>
    </source>
</evidence>
<dbReference type="EMBL" id="DRPZ01000141">
    <property type="protein sequence ID" value="HGY09456.1"/>
    <property type="molecule type" value="Genomic_DNA"/>
</dbReference>
<dbReference type="GO" id="GO:0050787">
    <property type="term" value="P:detoxification of mercury ion"/>
    <property type="evidence" value="ECO:0007669"/>
    <property type="project" value="InterPro"/>
</dbReference>
<dbReference type="CDD" id="cd00371">
    <property type="entry name" value="HMA"/>
    <property type="match status" value="1"/>
</dbReference>
<evidence type="ECO:0000259" key="20">
    <source>
        <dbReference type="PROSITE" id="PS50846"/>
    </source>
</evidence>
<dbReference type="SUPFAM" id="SSF51905">
    <property type="entry name" value="FAD/NAD(P)-binding domain"/>
    <property type="match status" value="1"/>
</dbReference>
<proteinExistence type="inferred from homology"/>
<dbReference type="GO" id="GO:0045340">
    <property type="term" value="F:mercury ion binding"/>
    <property type="evidence" value="ECO:0007669"/>
    <property type="project" value="InterPro"/>
</dbReference>
<keyword evidence="17" id="KW-0520">NAD</keyword>
<dbReference type="InterPro" id="IPR023753">
    <property type="entry name" value="FAD/NAD-binding_dom"/>
</dbReference>
<keyword evidence="9 16" id="KW-0521">NADP</keyword>
<dbReference type="Pfam" id="PF00403">
    <property type="entry name" value="HMA"/>
    <property type="match status" value="1"/>
</dbReference>
<dbReference type="Gene3D" id="3.30.70.100">
    <property type="match status" value="1"/>
</dbReference>
<evidence type="ECO:0000256" key="14">
    <source>
        <dbReference type="ARBA" id="ARBA00031725"/>
    </source>
</evidence>
<feature type="disulfide bond" description="Redox-active" evidence="18">
    <location>
        <begin position="121"/>
        <end position="126"/>
    </location>
</feature>
<dbReference type="Pfam" id="PF07992">
    <property type="entry name" value="Pyr_redox_2"/>
    <property type="match status" value="1"/>
</dbReference>
<keyword evidence="5 16" id="KW-0475">Mercuric resistance</keyword>
<dbReference type="GO" id="GO:0050661">
    <property type="term" value="F:NADP binding"/>
    <property type="evidence" value="ECO:0007669"/>
    <property type="project" value="InterPro"/>
</dbReference>
<comment type="similarity">
    <text evidence="1 16 19">Belongs to the class-I pyridine nucleotide-disulfide oxidoreductase family.</text>
</comment>
<keyword evidence="6 16" id="KW-0285">Flavoprotein</keyword>
<dbReference type="Gene3D" id="3.50.50.60">
    <property type="entry name" value="FAD/NAD(P)-binding domain"/>
    <property type="match status" value="2"/>
</dbReference>
<dbReference type="AlphaFoldDB" id="A0A7C4Z8T9"/>
<dbReference type="PRINTS" id="PR00411">
    <property type="entry name" value="PNDRDTASEI"/>
</dbReference>
<comment type="subunit">
    <text evidence="2 16 19">Homodimer.</text>
</comment>
<comment type="caution">
    <text evidence="21">The sequence shown here is derived from an EMBL/GenBank/DDBJ whole genome shotgun (WGS) entry which is preliminary data.</text>
</comment>
<evidence type="ECO:0000256" key="13">
    <source>
        <dbReference type="ARBA" id="ARBA00023284"/>
    </source>
</evidence>
<feature type="domain" description="HMA" evidence="20">
    <location>
        <begin position="1"/>
        <end position="63"/>
    </location>
</feature>
<evidence type="ECO:0000256" key="15">
    <source>
        <dbReference type="ARBA" id="ARBA00048984"/>
    </source>
</evidence>
<dbReference type="InterPro" id="IPR012999">
    <property type="entry name" value="Pyr_OxRdtase_I_AS"/>
</dbReference>
<dbReference type="PANTHER" id="PTHR43014">
    <property type="entry name" value="MERCURIC REDUCTASE"/>
    <property type="match status" value="1"/>
</dbReference>
<comment type="catalytic activity">
    <reaction evidence="15 16 19">
        <text>Hg + NADP(+) + H(+) = Hg(2+) + NADPH</text>
        <dbReference type="Rhea" id="RHEA:23856"/>
        <dbReference type="ChEBI" id="CHEBI:15378"/>
        <dbReference type="ChEBI" id="CHEBI:16170"/>
        <dbReference type="ChEBI" id="CHEBI:16793"/>
        <dbReference type="ChEBI" id="CHEBI:57783"/>
        <dbReference type="ChEBI" id="CHEBI:58349"/>
        <dbReference type="EC" id="1.16.1.1"/>
    </reaction>
</comment>
<evidence type="ECO:0000256" key="6">
    <source>
        <dbReference type="ARBA" id="ARBA00022630"/>
    </source>
</evidence>
<evidence type="ECO:0000256" key="7">
    <source>
        <dbReference type="ARBA" id="ARBA00022723"/>
    </source>
</evidence>
<accession>A0A7C4Z8T9</accession>
<dbReference type="GO" id="GO:0003955">
    <property type="term" value="F:NAD(P)H dehydrogenase (quinone) activity"/>
    <property type="evidence" value="ECO:0007669"/>
    <property type="project" value="TreeGrafter"/>
</dbReference>
<dbReference type="PRINTS" id="PR00368">
    <property type="entry name" value="FADPNR"/>
</dbReference>
<dbReference type="Pfam" id="PF02852">
    <property type="entry name" value="Pyr_redox_dim"/>
    <property type="match status" value="1"/>
</dbReference>
<feature type="binding site" evidence="17">
    <location>
        <position position="130"/>
    </location>
    <ligand>
        <name>FAD</name>
        <dbReference type="ChEBI" id="CHEBI:57692"/>
    </ligand>
</feature>
<dbReference type="InterPro" id="IPR004099">
    <property type="entry name" value="Pyr_nucl-diS_OxRdtase_dimer"/>
</dbReference>
<feature type="binding site" evidence="17">
    <location>
        <position position="278"/>
    </location>
    <ligand>
        <name>NAD(+)</name>
        <dbReference type="ChEBI" id="CHEBI:57540"/>
    </ligand>
</feature>
<dbReference type="InterPro" id="IPR036188">
    <property type="entry name" value="FAD/NAD-bd_sf"/>
</dbReference>
<dbReference type="NCBIfam" id="TIGR02053">
    <property type="entry name" value="MerA"/>
    <property type="match status" value="1"/>
</dbReference>
<evidence type="ECO:0000256" key="19">
    <source>
        <dbReference type="RuleBase" id="RU361223"/>
    </source>
</evidence>
<evidence type="ECO:0000256" key="5">
    <source>
        <dbReference type="ARBA" id="ARBA00022466"/>
    </source>
</evidence>
<dbReference type="InterPro" id="IPR021179">
    <property type="entry name" value="Mercury_reductase_MerA"/>
</dbReference>
<evidence type="ECO:0000256" key="4">
    <source>
        <dbReference type="ARBA" id="ARBA00014791"/>
    </source>
</evidence>